<evidence type="ECO:0000313" key="2">
    <source>
        <dbReference type="Proteomes" id="UP000308600"/>
    </source>
</evidence>
<sequence>MRQESSFRAQVDLKPTAGFCVKSTTLQPAVYPPSPSSLPSPDHIPPGFKVFVNIAWDPNVPSPPEADEQTIQNAMQGEDPDSPNPEAWYVPVIVSEGRPEKDKAGKPSLVFDCVFHKSVRTRTLHDPKFKLFIVELALQRIEAQNPLVLSRQIGTPNVASKGPLHPRTVSIPSFLAPDRDVPPKPTATRAPLIQEVETRQSDNPIGLVSPSQQDNIPLSWSWKKVEGKLQIRVQVPRLAPREIQLAALDVEHRRILLQIPNHPLLDINLEQSDAEITASMRSSAKDALQLKRQRDLDVEGATAEWHMVDNALLITA</sequence>
<proteinExistence type="predicted"/>
<gene>
    <name evidence="1" type="ORF">BDN72DRAFT_888209</name>
</gene>
<organism evidence="1 2">
    <name type="scientific">Pluteus cervinus</name>
    <dbReference type="NCBI Taxonomy" id="181527"/>
    <lineage>
        <taxon>Eukaryota</taxon>
        <taxon>Fungi</taxon>
        <taxon>Dikarya</taxon>
        <taxon>Basidiomycota</taxon>
        <taxon>Agaricomycotina</taxon>
        <taxon>Agaricomycetes</taxon>
        <taxon>Agaricomycetidae</taxon>
        <taxon>Agaricales</taxon>
        <taxon>Pluteineae</taxon>
        <taxon>Pluteaceae</taxon>
        <taxon>Pluteus</taxon>
    </lineage>
</organism>
<name>A0ACD3AVS3_9AGAR</name>
<keyword evidence="2" id="KW-1185">Reference proteome</keyword>
<protein>
    <submittedName>
        <fullName evidence="1">Uncharacterized protein</fullName>
    </submittedName>
</protein>
<dbReference type="EMBL" id="ML208324">
    <property type="protein sequence ID" value="TFK69813.1"/>
    <property type="molecule type" value="Genomic_DNA"/>
</dbReference>
<evidence type="ECO:0000313" key="1">
    <source>
        <dbReference type="EMBL" id="TFK69813.1"/>
    </source>
</evidence>
<dbReference type="Proteomes" id="UP000308600">
    <property type="component" value="Unassembled WGS sequence"/>
</dbReference>
<reference evidence="1 2" key="1">
    <citation type="journal article" date="2019" name="Nat. Ecol. Evol.">
        <title>Megaphylogeny resolves global patterns of mushroom evolution.</title>
        <authorList>
            <person name="Varga T."/>
            <person name="Krizsan K."/>
            <person name="Foldi C."/>
            <person name="Dima B."/>
            <person name="Sanchez-Garcia M."/>
            <person name="Sanchez-Ramirez S."/>
            <person name="Szollosi G.J."/>
            <person name="Szarkandi J.G."/>
            <person name="Papp V."/>
            <person name="Albert L."/>
            <person name="Andreopoulos W."/>
            <person name="Angelini C."/>
            <person name="Antonin V."/>
            <person name="Barry K.W."/>
            <person name="Bougher N.L."/>
            <person name="Buchanan P."/>
            <person name="Buyck B."/>
            <person name="Bense V."/>
            <person name="Catcheside P."/>
            <person name="Chovatia M."/>
            <person name="Cooper J."/>
            <person name="Damon W."/>
            <person name="Desjardin D."/>
            <person name="Finy P."/>
            <person name="Geml J."/>
            <person name="Haridas S."/>
            <person name="Hughes K."/>
            <person name="Justo A."/>
            <person name="Karasinski D."/>
            <person name="Kautmanova I."/>
            <person name="Kiss B."/>
            <person name="Kocsube S."/>
            <person name="Kotiranta H."/>
            <person name="LaButti K.M."/>
            <person name="Lechner B.E."/>
            <person name="Liimatainen K."/>
            <person name="Lipzen A."/>
            <person name="Lukacs Z."/>
            <person name="Mihaltcheva S."/>
            <person name="Morgado L.N."/>
            <person name="Niskanen T."/>
            <person name="Noordeloos M.E."/>
            <person name="Ohm R.A."/>
            <person name="Ortiz-Santana B."/>
            <person name="Ovrebo C."/>
            <person name="Racz N."/>
            <person name="Riley R."/>
            <person name="Savchenko A."/>
            <person name="Shiryaev A."/>
            <person name="Soop K."/>
            <person name="Spirin V."/>
            <person name="Szebenyi C."/>
            <person name="Tomsovsky M."/>
            <person name="Tulloss R.E."/>
            <person name="Uehling J."/>
            <person name="Grigoriev I.V."/>
            <person name="Vagvolgyi C."/>
            <person name="Papp T."/>
            <person name="Martin F.M."/>
            <person name="Miettinen O."/>
            <person name="Hibbett D.S."/>
            <person name="Nagy L.G."/>
        </authorList>
    </citation>
    <scope>NUCLEOTIDE SEQUENCE [LARGE SCALE GENOMIC DNA]</scope>
    <source>
        <strain evidence="1 2">NL-1719</strain>
    </source>
</reference>
<accession>A0ACD3AVS3</accession>